<dbReference type="AlphaFoldDB" id="A0A1D1XH14"/>
<protein>
    <submittedName>
        <fullName evidence="2">Uncharacterized protein</fullName>
    </submittedName>
</protein>
<feature type="compositionally biased region" description="Basic and acidic residues" evidence="1">
    <location>
        <begin position="29"/>
        <end position="40"/>
    </location>
</feature>
<gene>
    <name evidence="2" type="ORF">g.40631</name>
</gene>
<feature type="compositionally biased region" description="Basic residues" evidence="1">
    <location>
        <begin position="102"/>
        <end position="112"/>
    </location>
</feature>
<feature type="region of interest" description="Disordered" evidence="1">
    <location>
        <begin position="1"/>
        <end position="120"/>
    </location>
</feature>
<feature type="compositionally biased region" description="Basic residues" evidence="1">
    <location>
        <begin position="79"/>
        <end position="94"/>
    </location>
</feature>
<reference evidence="2" key="1">
    <citation type="submission" date="2015-07" db="EMBL/GenBank/DDBJ databases">
        <title>Transcriptome Assembly of Anthurium amnicola.</title>
        <authorList>
            <person name="Suzuki J."/>
        </authorList>
    </citation>
    <scope>NUCLEOTIDE SEQUENCE</scope>
</reference>
<dbReference type="EMBL" id="GDJX01026256">
    <property type="protein sequence ID" value="JAT41680.1"/>
    <property type="molecule type" value="Transcribed_RNA"/>
</dbReference>
<organism evidence="2">
    <name type="scientific">Anthurium amnicola</name>
    <dbReference type="NCBI Taxonomy" id="1678845"/>
    <lineage>
        <taxon>Eukaryota</taxon>
        <taxon>Viridiplantae</taxon>
        <taxon>Streptophyta</taxon>
        <taxon>Embryophyta</taxon>
        <taxon>Tracheophyta</taxon>
        <taxon>Spermatophyta</taxon>
        <taxon>Magnoliopsida</taxon>
        <taxon>Liliopsida</taxon>
        <taxon>Araceae</taxon>
        <taxon>Pothoideae</taxon>
        <taxon>Potheae</taxon>
        <taxon>Anthurium</taxon>
    </lineage>
</organism>
<proteinExistence type="predicted"/>
<name>A0A1D1XH14_9ARAE</name>
<feature type="non-terminal residue" evidence="2">
    <location>
        <position position="1"/>
    </location>
</feature>
<accession>A0A1D1XH14</accession>
<evidence type="ECO:0000313" key="2">
    <source>
        <dbReference type="EMBL" id="JAT41680.1"/>
    </source>
</evidence>
<sequence length="154" mass="15898">KYRTERAGFFLSPLSSEPGLGMQSSGHGSGEEKQRAREGAQARGGVVAAAGPPSSAAVGFGREGAGGEGSPARGVGCSKGRRSVFARGRSKGRRPAVAGGARRCRGGGRRQRAQPGITPAVQSEKIGMEEACQTTFSFVLDTLEATLNDWNYAA</sequence>
<evidence type="ECO:0000256" key="1">
    <source>
        <dbReference type="SAM" id="MobiDB-lite"/>
    </source>
</evidence>
<feature type="compositionally biased region" description="Low complexity" evidence="1">
    <location>
        <begin position="41"/>
        <end position="60"/>
    </location>
</feature>